<protein>
    <recommendedName>
        <fullName evidence="2">protein-glutamate O-methyltransferase</fullName>
        <ecNumber evidence="2">2.1.1.80</ecNumber>
    </recommendedName>
</protein>
<dbReference type="OrthoDB" id="9816309at2"/>
<dbReference type="Pfam" id="PF03705">
    <property type="entry name" value="CheR_N"/>
    <property type="match status" value="1"/>
</dbReference>
<dbReference type="SMART" id="SM00138">
    <property type="entry name" value="MeTrc"/>
    <property type="match status" value="1"/>
</dbReference>
<dbReference type="EC" id="2.1.1.80" evidence="2"/>
<dbReference type="InterPro" id="IPR029063">
    <property type="entry name" value="SAM-dependent_MTases_sf"/>
</dbReference>
<dbReference type="Proteomes" id="UP000000466">
    <property type="component" value="Chromosome"/>
</dbReference>
<evidence type="ECO:0000259" key="6">
    <source>
        <dbReference type="PROSITE" id="PS50123"/>
    </source>
</evidence>
<evidence type="ECO:0000256" key="5">
    <source>
        <dbReference type="ARBA" id="ARBA00022691"/>
    </source>
</evidence>
<dbReference type="AlphaFoldDB" id="K4KF46"/>
<keyword evidence="8" id="KW-1185">Reference proteome</keyword>
<name>K4KF46_SIMAS</name>
<dbReference type="HOGENOM" id="CLU_025854_0_2_6"/>
<accession>K4KF46</accession>
<dbReference type="InterPro" id="IPR050903">
    <property type="entry name" value="Bact_Chemotaxis_MeTrfase"/>
</dbReference>
<keyword evidence="3" id="KW-0489">Methyltransferase</keyword>
<dbReference type="RefSeq" id="WP_015045832.1">
    <property type="nucleotide sequence ID" value="NC_018868.3"/>
</dbReference>
<dbReference type="Pfam" id="PF01739">
    <property type="entry name" value="CheR"/>
    <property type="match status" value="1"/>
</dbReference>
<sequence>MSAQSSLDPEHFKKFRDFLHAACGIFLAENKQYLVTTRVLPLLSHFGVADLGALVAELERQRYSPMRDAVIDAMTTNETFWFRDTYPFDVLKDQILPELCNSATSVKIWSAACSSGQEPLSISMAVDEFLQGSPGALRAGVEVLGTDLSPSMLEVARRAEYDRASVLRGLSSQRLQQYFDAIDDNRWRAKPSIARRIQYRALNLQESYGGLGRFHVVFCRNVLIYFNHDLKHDILTRIHRSLEPGGVLFLGASEGLAGASDLYDMVHCNPGIMYRAK</sequence>
<dbReference type="GO" id="GO:0032259">
    <property type="term" value="P:methylation"/>
    <property type="evidence" value="ECO:0007669"/>
    <property type="project" value="UniProtKB-KW"/>
</dbReference>
<dbReference type="eggNOG" id="COG1352">
    <property type="taxonomic scope" value="Bacteria"/>
</dbReference>
<organism evidence="7 8">
    <name type="scientific">Simiduia agarivorans (strain DSM 21679 / JCM 13881 / BCRC 17597 / SA1)</name>
    <dbReference type="NCBI Taxonomy" id="1117647"/>
    <lineage>
        <taxon>Bacteria</taxon>
        <taxon>Pseudomonadati</taxon>
        <taxon>Pseudomonadota</taxon>
        <taxon>Gammaproteobacteria</taxon>
        <taxon>Cellvibrionales</taxon>
        <taxon>Cellvibrionaceae</taxon>
        <taxon>Simiduia</taxon>
    </lineage>
</organism>
<evidence type="ECO:0000256" key="1">
    <source>
        <dbReference type="ARBA" id="ARBA00001541"/>
    </source>
</evidence>
<feature type="domain" description="CheR-type methyltransferase" evidence="6">
    <location>
        <begin position="1"/>
        <end position="277"/>
    </location>
</feature>
<reference evidence="7 8" key="1">
    <citation type="journal article" date="2013" name="Genome Announc.">
        <title>Complete genome sequence of Simiduia agarivorans SA1(T), a marine bacterium able to degrade a variety of polysaccharides.</title>
        <authorList>
            <person name="Lin S.Y."/>
            <person name="Shieh W.Y."/>
            <person name="Chen J.S."/>
            <person name="Tang S.L."/>
        </authorList>
    </citation>
    <scope>NUCLEOTIDE SEQUENCE [LARGE SCALE GENOMIC DNA]</scope>
    <source>
        <strain evidence="8">DSM 21679 / JCM 13881 / BCRC 17597 / SA1</strain>
    </source>
</reference>
<keyword evidence="4" id="KW-0808">Transferase</keyword>
<dbReference type="SUPFAM" id="SSF47757">
    <property type="entry name" value="Chemotaxis receptor methyltransferase CheR, N-terminal domain"/>
    <property type="match status" value="1"/>
</dbReference>
<dbReference type="GO" id="GO:0008983">
    <property type="term" value="F:protein-glutamate O-methyltransferase activity"/>
    <property type="evidence" value="ECO:0007669"/>
    <property type="project" value="UniProtKB-EC"/>
</dbReference>
<dbReference type="EMBL" id="CP003746">
    <property type="protein sequence ID" value="AFU97659.1"/>
    <property type="molecule type" value="Genomic_DNA"/>
</dbReference>
<dbReference type="PRINTS" id="PR00996">
    <property type="entry name" value="CHERMTFRASE"/>
</dbReference>
<proteinExistence type="predicted"/>
<dbReference type="InterPro" id="IPR022641">
    <property type="entry name" value="CheR_N"/>
</dbReference>
<dbReference type="SUPFAM" id="SSF53335">
    <property type="entry name" value="S-adenosyl-L-methionine-dependent methyltransferases"/>
    <property type="match status" value="1"/>
</dbReference>
<dbReference type="InterPro" id="IPR036804">
    <property type="entry name" value="CheR_N_sf"/>
</dbReference>
<evidence type="ECO:0000256" key="2">
    <source>
        <dbReference type="ARBA" id="ARBA00012534"/>
    </source>
</evidence>
<gene>
    <name evidence="7" type="ordered locus">M5M_02200</name>
</gene>
<keyword evidence="5" id="KW-0949">S-adenosyl-L-methionine</keyword>
<dbReference type="Gene3D" id="3.40.50.150">
    <property type="entry name" value="Vaccinia Virus protein VP39"/>
    <property type="match status" value="1"/>
</dbReference>
<dbReference type="PROSITE" id="PS50123">
    <property type="entry name" value="CHER"/>
    <property type="match status" value="1"/>
</dbReference>
<dbReference type="CDD" id="cd02440">
    <property type="entry name" value="AdoMet_MTases"/>
    <property type="match status" value="1"/>
</dbReference>
<dbReference type="Gene3D" id="1.10.155.10">
    <property type="entry name" value="Chemotaxis receptor methyltransferase CheR, N-terminal domain"/>
    <property type="match status" value="1"/>
</dbReference>
<dbReference type="InterPro" id="IPR022642">
    <property type="entry name" value="CheR_C"/>
</dbReference>
<dbReference type="PANTHER" id="PTHR24422">
    <property type="entry name" value="CHEMOTAXIS PROTEIN METHYLTRANSFERASE"/>
    <property type="match status" value="1"/>
</dbReference>
<evidence type="ECO:0000256" key="3">
    <source>
        <dbReference type="ARBA" id="ARBA00022603"/>
    </source>
</evidence>
<evidence type="ECO:0000313" key="8">
    <source>
        <dbReference type="Proteomes" id="UP000000466"/>
    </source>
</evidence>
<comment type="catalytic activity">
    <reaction evidence="1">
        <text>L-glutamyl-[protein] + S-adenosyl-L-methionine = [protein]-L-glutamate 5-O-methyl ester + S-adenosyl-L-homocysteine</text>
        <dbReference type="Rhea" id="RHEA:24452"/>
        <dbReference type="Rhea" id="RHEA-COMP:10208"/>
        <dbReference type="Rhea" id="RHEA-COMP:10311"/>
        <dbReference type="ChEBI" id="CHEBI:29973"/>
        <dbReference type="ChEBI" id="CHEBI:57856"/>
        <dbReference type="ChEBI" id="CHEBI:59789"/>
        <dbReference type="ChEBI" id="CHEBI:82795"/>
        <dbReference type="EC" id="2.1.1.80"/>
    </reaction>
</comment>
<dbReference type="InterPro" id="IPR000780">
    <property type="entry name" value="CheR_MeTrfase"/>
</dbReference>
<evidence type="ECO:0000313" key="7">
    <source>
        <dbReference type="EMBL" id="AFU97659.1"/>
    </source>
</evidence>
<dbReference type="KEGG" id="saga:M5M_02200"/>
<evidence type="ECO:0000256" key="4">
    <source>
        <dbReference type="ARBA" id="ARBA00022679"/>
    </source>
</evidence>
<dbReference type="PANTHER" id="PTHR24422:SF21">
    <property type="entry name" value="CHEMOTAXIS PROTEIN METHYLTRANSFERASE 1"/>
    <property type="match status" value="1"/>
</dbReference>
<dbReference type="STRING" id="1117647.M5M_02200"/>